<evidence type="ECO:0000313" key="2">
    <source>
        <dbReference type="EMBL" id="VVC44413.1"/>
    </source>
</evidence>
<dbReference type="SUPFAM" id="SSF53098">
    <property type="entry name" value="Ribonuclease H-like"/>
    <property type="match status" value="1"/>
</dbReference>
<dbReference type="EMBL" id="CABPRJ010002380">
    <property type="protein sequence ID" value="VVC44413.1"/>
    <property type="molecule type" value="Genomic_DNA"/>
</dbReference>
<protein>
    <submittedName>
        <fullName evidence="2">Ribonuclease H-like domain,HAT, C-terminal dimerisation domain</fullName>
    </submittedName>
</protein>
<keyword evidence="3" id="KW-1185">Reference proteome</keyword>
<evidence type="ECO:0000259" key="1">
    <source>
        <dbReference type="Pfam" id="PF05699"/>
    </source>
</evidence>
<dbReference type="InterPro" id="IPR012337">
    <property type="entry name" value="RNaseH-like_sf"/>
</dbReference>
<dbReference type="InterPro" id="IPR052958">
    <property type="entry name" value="IFN-induced_PKR_regulator"/>
</dbReference>
<evidence type="ECO:0000313" key="3">
    <source>
        <dbReference type="Proteomes" id="UP000325440"/>
    </source>
</evidence>
<feature type="domain" description="HAT C-terminal dimerisation" evidence="1">
    <location>
        <begin position="30"/>
        <end position="86"/>
    </location>
</feature>
<dbReference type="AlphaFoldDB" id="A0A5E4NHH9"/>
<feature type="non-terminal residue" evidence="2">
    <location>
        <position position="1"/>
    </location>
</feature>
<dbReference type="PANTHER" id="PTHR46289:SF14">
    <property type="entry name" value="DUF4371 DOMAIN-CONTAINING PROTEIN"/>
    <property type="match status" value="1"/>
</dbReference>
<dbReference type="InterPro" id="IPR008906">
    <property type="entry name" value="HATC_C_dom"/>
</dbReference>
<dbReference type="PANTHER" id="PTHR46289">
    <property type="entry name" value="52 KDA REPRESSOR OF THE INHIBITOR OF THE PROTEIN KINASE-LIKE PROTEIN-RELATED"/>
    <property type="match status" value="1"/>
</dbReference>
<accession>A0A5E4NHH9</accession>
<dbReference type="Proteomes" id="UP000325440">
    <property type="component" value="Unassembled WGS sequence"/>
</dbReference>
<dbReference type="OrthoDB" id="6621209at2759"/>
<reference evidence="2 3" key="1">
    <citation type="submission" date="2019-08" db="EMBL/GenBank/DDBJ databases">
        <authorList>
            <person name="Alioto T."/>
            <person name="Alioto T."/>
            <person name="Gomez Garrido J."/>
        </authorList>
    </citation>
    <scope>NUCLEOTIDE SEQUENCE [LARGE SCALE GENOMIC DNA]</scope>
</reference>
<gene>
    <name evidence="2" type="ORF">CINCED_3A011989</name>
</gene>
<name>A0A5E4NHH9_9HEMI</name>
<proteinExistence type="predicted"/>
<dbReference type="GO" id="GO:0046983">
    <property type="term" value="F:protein dimerization activity"/>
    <property type="evidence" value="ECO:0007669"/>
    <property type="project" value="InterPro"/>
</dbReference>
<feature type="non-terminal residue" evidence="2">
    <location>
        <position position="90"/>
    </location>
</feature>
<organism evidence="2 3">
    <name type="scientific">Cinara cedri</name>
    <dbReference type="NCBI Taxonomy" id="506608"/>
    <lineage>
        <taxon>Eukaryota</taxon>
        <taxon>Metazoa</taxon>
        <taxon>Ecdysozoa</taxon>
        <taxon>Arthropoda</taxon>
        <taxon>Hexapoda</taxon>
        <taxon>Insecta</taxon>
        <taxon>Pterygota</taxon>
        <taxon>Neoptera</taxon>
        <taxon>Paraneoptera</taxon>
        <taxon>Hemiptera</taxon>
        <taxon>Sternorrhyncha</taxon>
        <taxon>Aphidomorpha</taxon>
        <taxon>Aphidoidea</taxon>
        <taxon>Aphididae</taxon>
        <taxon>Lachninae</taxon>
        <taxon>Cinara</taxon>
    </lineage>
</organism>
<dbReference type="Pfam" id="PF05699">
    <property type="entry name" value="Dimer_Tnp_hAT"/>
    <property type="match status" value="1"/>
</dbReference>
<sequence>FNNSTAELKLWKSKLARLNVVQKSILEAFLLCDSIHFPNINKLLKIVCTLPVSTATPERTFSTLKRVKTYLRNTTGLLRLLVNQALTTGQ</sequence>